<comment type="caution">
    <text evidence="2">The sequence shown here is derived from an EMBL/GenBank/DDBJ whole genome shotgun (WGS) entry which is preliminary data.</text>
</comment>
<organism evidence="2 3">
    <name type="scientific">Bradyrhizobium centrolobii</name>
    <dbReference type="NCBI Taxonomy" id="1505087"/>
    <lineage>
        <taxon>Bacteria</taxon>
        <taxon>Pseudomonadati</taxon>
        <taxon>Pseudomonadota</taxon>
        <taxon>Alphaproteobacteria</taxon>
        <taxon>Hyphomicrobiales</taxon>
        <taxon>Nitrobacteraceae</taxon>
        <taxon>Bradyrhizobium</taxon>
    </lineage>
</organism>
<dbReference type="OrthoDB" id="38641at2"/>
<dbReference type="AlphaFoldDB" id="A0A176YFS4"/>
<evidence type="ECO:0000256" key="1">
    <source>
        <dbReference type="SAM" id="MobiDB-lite"/>
    </source>
</evidence>
<dbReference type="RefSeq" id="WP_063703576.1">
    <property type="nucleotide sequence ID" value="NZ_LUUB01000079.1"/>
</dbReference>
<evidence type="ECO:0000313" key="2">
    <source>
        <dbReference type="EMBL" id="OAF05471.1"/>
    </source>
</evidence>
<reference evidence="2 3" key="1">
    <citation type="submission" date="2016-03" db="EMBL/GenBank/DDBJ databases">
        <title>Draft Genome Sequence of the Strain BR 10245 (Bradyrhizobium sp.) isolated from nodules of Centrolobium paraense.</title>
        <authorList>
            <person name="Simoes-Araujo J.L.Sr."/>
            <person name="Barauna A.C."/>
            <person name="Silva K."/>
            <person name="Zilli J.E."/>
        </authorList>
    </citation>
    <scope>NUCLEOTIDE SEQUENCE [LARGE SCALE GENOMIC DNA]</scope>
    <source>
        <strain evidence="2 3">BR 10245</strain>
    </source>
</reference>
<sequence>MALSDLIVGAESGGDANATNPNSSATGAGQFINSTWLSMIRQHRPDLADGKSDQEILAMRGDPNLSKEMVDAYAADNQAILQKNGLPVTSGNTYLAHFAGPQGAVKVLQADPNAPVGSILGDAAVKANPFLAKMTAGDLQAWAARKMGQSPSQPQPAQASPASAPGAPLTLPSAPAPIFPQMAQAQAPQQAAPADMGPLIQSPETAMQASPIHFAQRRPVNLAALRNALQARTPFFSKG</sequence>
<accession>A0A176YFS4</accession>
<feature type="compositionally biased region" description="Low complexity" evidence="1">
    <location>
        <begin position="148"/>
        <end position="173"/>
    </location>
</feature>
<evidence type="ECO:0008006" key="4">
    <source>
        <dbReference type="Google" id="ProtNLM"/>
    </source>
</evidence>
<dbReference type="EMBL" id="LUUB01000079">
    <property type="protein sequence ID" value="OAF05471.1"/>
    <property type="molecule type" value="Genomic_DNA"/>
</dbReference>
<name>A0A176YFS4_9BRAD</name>
<dbReference type="STRING" id="1505087.AYJ54_00770"/>
<proteinExistence type="predicted"/>
<gene>
    <name evidence="2" type="ORF">AYJ54_00770</name>
</gene>
<keyword evidence="3" id="KW-1185">Reference proteome</keyword>
<dbReference type="Gene3D" id="1.10.530.10">
    <property type="match status" value="1"/>
</dbReference>
<evidence type="ECO:0000313" key="3">
    <source>
        <dbReference type="Proteomes" id="UP000076959"/>
    </source>
</evidence>
<dbReference type="Proteomes" id="UP000076959">
    <property type="component" value="Unassembled WGS sequence"/>
</dbReference>
<feature type="region of interest" description="Disordered" evidence="1">
    <location>
        <begin position="144"/>
        <end position="174"/>
    </location>
</feature>
<protein>
    <recommendedName>
        <fullName evidence="4">Transglycosylase SLT domain-containing protein</fullName>
    </recommendedName>
</protein>